<dbReference type="Gene3D" id="3.40.630.30">
    <property type="match status" value="1"/>
</dbReference>
<dbReference type="GO" id="GO:0016746">
    <property type="term" value="F:acyltransferase activity"/>
    <property type="evidence" value="ECO:0007669"/>
    <property type="project" value="UniProtKB-KW"/>
</dbReference>
<evidence type="ECO:0000313" key="4">
    <source>
        <dbReference type="EMBL" id="MFD2744309.1"/>
    </source>
</evidence>
<accession>A0ABW5UHS5</accession>
<evidence type="ECO:0000259" key="3">
    <source>
        <dbReference type="PROSITE" id="PS51186"/>
    </source>
</evidence>
<evidence type="ECO:0000256" key="1">
    <source>
        <dbReference type="ARBA" id="ARBA00022679"/>
    </source>
</evidence>
<keyword evidence="2 4" id="KW-0012">Acyltransferase</keyword>
<gene>
    <name evidence="4" type="ORF">ACFSQ6_13000</name>
</gene>
<dbReference type="Pfam" id="PF13673">
    <property type="entry name" value="Acetyltransf_10"/>
    <property type="match status" value="1"/>
</dbReference>
<evidence type="ECO:0000256" key="2">
    <source>
        <dbReference type="ARBA" id="ARBA00023315"/>
    </source>
</evidence>
<name>A0ABW5UHS5_9SPHI</name>
<feature type="domain" description="N-acetyltransferase" evidence="3">
    <location>
        <begin position="1"/>
        <end position="140"/>
    </location>
</feature>
<sequence>MIRQIKEVDYPRLMEIWEASVRATHKFLSEIDFQYYKIRLPTYFEHVSLFGYEKDNILIGFAGVALHNLEMLFIDATFRGIGVGKTLLTYAVENFGVTNVDVNEQNVQAVDFYKHMGFQTYMRTEVDDHGKHYPILKMQLGTC</sequence>
<dbReference type="InterPro" id="IPR016181">
    <property type="entry name" value="Acyl_CoA_acyltransferase"/>
</dbReference>
<dbReference type="PROSITE" id="PS51186">
    <property type="entry name" value="GNAT"/>
    <property type="match status" value="1"/>
</dbReference>
<proteinExistence type="predicted"/>
<dbReference type="PANTHER" id="PTHR43800:SF1">
    <property type="entry name" value="PEPTIDYL-LYSINE N-ACETYLTRANSFERASE YJAB"/>
    <property type="match status" value="1"/>
</dbReference>
<dbReference type="CDD" id="cd04301">
    <property type="entry name" value="NAT_SF"/>
    <property type="match status" value="1"/>
</dbReference>
<dbReference type="PANTHER" id="PTHR43800">
    <property type="entry name" value="PEPTIDYL-LYSINE N-ACETYLTRANSFERASE YJAB"/>
    <property type="match status" value="1"/>
</dbReference>
<comment type="caution">
    <text evidence="4">The sequence shown here is derived from an EMBL/GenBank/DDBJ whole genome shotgun (WGS) entry which is preliminary data.</text>
</comment>
<dbReference type="EMBL" id="JBHUMB010000014">
    <property type="protein sequence ID" value="MFD2744309.1"/>
    <property type="molecule type" value="Genomic_DNA"/>
</dbReference>
<dbReference type="RefSeq" id="WP_380885042.1">
    <property type="nucleotide sequence ID" value="NZ_JBHUMB010000014.1"/>
</dbReference>
<dbReference type="Proteomes" id="UP001597418">
    <property type="component" value="Unassembled WGS sequence"/>
</dbReference>
<dbReference type="EC" id="2.3.1.-" evidence="4"/>
<keyword evidence="5" id="KW-1185">Reference proteome</keyword>
<dbReference type="InterPro" id="IPR000182">
    <property type="entry name" value="GNAT_dom"/>
</dbReference>
<dbReference type="SUPFAM" id="SSF55729">
    <property type="entry name" value="Acyl-CoA N-acyltransferases (Nat)"/>
    <property type="match status" value="1"/>
</dbReference>
<protein>
    <submittedName>
        <fullName evidence="4">GNAT family N-acetyltransferase</fullName>
        <ecNumber evidence="4">2.3.1.-</ecNumber>
    </submittedName>
</protein>
<reference evidence="5" key="1">
    <citation type="journal article" date="2019" name="Int. J. Syst. Evol. Microbiol.">
        <title>The Global Catalogue of Microorganisms (GCM) 10K type strain sequencing project: providing services to taxonomists for standard genome sequencing and annotation.</title>
        <authorList>
            <consortium name="The Broad Institute Genomics Platform"/>
            <consortium name="The Broad Institute Genome Sequencing Center for Infectious Disease"/>
            <person name="Wu L."/>
            <person name="Ma J."/>
        </authorList>
    </citation>
    <scope>NUCLEOTIDE SEQUENCE [LARGE SCALE GENOMIC DNA]</scope>
    <source>
        <strain evidence="5">KCTC 42247</strain>
    </source>
</reference>
<organism evidence="4 5">
    <name type="scientific">Sphingobacterium populi</name>
    <dbReference type="NCBI Taxonomy" id="1812824"/>
    <lineage>
        <taxon>Bacteria</taxon>
        <taxon>Pseudomonadati</taxon>
        <taxon>Bacteroidota</taxon>
        <taxon>Sphingobacteriia</taxon>
        <taxon>Sphingobacteriales</taxon>
        <taxon>Sphingobacteriaceae</taxon>
        <taxon>Sphingobacterium</taxon>
    </lineage>
</organism>
<evidence type="ECO:0000313" key="5">
    <source>
        <dbReference type="Proteomes" id="UP001597418"/>
    </source>
</evidence>
<keyword evidence="1 4" id="KW-0808">Transferase</keyword>